<dbReference type="OrthoDB" id="3600083at2759"/>
<feature type="compositionally biased region" description="Basic and acidic residues" evidence="1">
    <location>
        <begin position="252"/>
        <end position="264"/>
    </location>
</feature>
<keyword evidence="3" id="KW-1185">Reference proteome</keyword>
<feature type="compositionally biased region" description="Basic and acidic residues" evidence="1">
    <location>
        <begin position="488"/>
        <end position="498"/>
    </location>
</feature>
<feature type="region of interest" description="Disordered" evidence="1">
    <location>
        <begin position="1"/>
        <end position="541"/>
    </location>
</feature>
<gene>
    <name evidence="2" type="ORF">B0T10DRAFT_408643</name>
</gene>
<evidence type="ECO:0000313" key="2">
    <source>
        <dbReference type="EMBL" id="KAH6885963.1"/>
    </source>
</evidence>
<feature type="compositionally biased region" description="Basic and acidic residues" evidence="1">
    <location>
        <begin position="187"/>
        <end position="199"/>
    </location>
</feature>
<comment type="caution">
    <text evidence="2">The sequence shown here is derived from an EMBL/GenBank/DDBJ whole genome shotgun (WGS) entry which is preliminary data.</text>
</comment>
<feature type="compositionally biased region" description="Polar residues" evidence="1">
    <location>
        <begin position="318"/>
        <end position="342"/>
    </location>
</feature>
<proteinExistence type="predicted"/>
<protein>
    <submittedName>
        <fullName evidence="2">Uncharacterized protein</fullName>
    </submittedName>
</protein>
<feature type="compositionally biased region" description="Polar residues" evidence="1">
    <location>
        <begin position="367"/>
        <end position="378"/>
    </location>
</feature>
<feature type="compositionally biased region" description="Basic and acidic residues" evidence="1">
    <location>
        <begin position="11"/>
        <end position="24"/>
    </location>
</feature>
<feature type="compositionally biased region" description="Polar residues" evidence="1">
    <location>
        <begin position="463"/>
        <end position="474"/>
    </location>
</feature>
<dbReference type="AlphaFoldDB" id="A0A9P8W0H8"/>
<feature type="compositionally biased region" description="Low complexity" evidence="1">
    <location>
        <begin position="349"/>
        <end position="363"/>
    </location>
</feature>
<evidence type="ECO:0000313" key="3">
    <source>
        <dbReference type="Proteomes" id="UP000777438"/>
    </source>
</evidence>
<evidence type="ECO:0000256" key="1">
    <source>
        <dbReference type="SAM" id="MobiDB-lite"/>
    </source>
</evidence>
<feature type="compositionally biased region" description="Basic and acidic residues" evidence="1">
    <location>
        <begin position="141"/>
        <end position="156"/>
    </location>
</feature>
<name>A0A9P8W0H8_9HYPO</name>
<feature type="compositionally biased region" description="Basic and acidic residues" evidence="1">
    <location>
        <begin position="55"/>
        <end position="73"/>
    </location>
</feature>
<accession>A0A9P8W0H8</accession>
<sequence length="569" mass="59969">MSAVKNLRAMFENKGDTSPPDRGRSSGASTPVLGSNSTSESPRPLSKVRTNFVAVEKDGRIGLRRDQSHESSVSRRRLSMETDAESTSTVPEKPSVASDDVPKVSKPVFHETIPESPRQPPEAEKKTDAAPAVPDKPTTPLEKKSDPFEKKPDQSKSDAPLPSEPAPKSPTKGAKALTPPAAVNGKSKMEKPKEEKPKEPSAFTPVKTTAVKKPIARPTAISTKPTSKAPAKSPIKTPTSIPDRQHAKPAARAHDKPVVKKEPTTTRANSSATRSTASSATKKPQPLKPATSETGFVKPKPKSPTKPAHLPPSLMAPTASSVSKGAPARQTQTRSSGNTGNLNVPGRPTSRASVSTTASSSGKTVKRQGSTINRSSRPSLGPPPKKAGDGSGKKEVAPVDEGFLARMMRPTQSSSSKTTDKAPVTPPRKTAKRPSLGADARRDHNIKAPGSAKKSVRRKADSSALSQSAHSQTSSPPPADDSIPKSVVVDEPKVETKTTMEPVNSEPTTQGPEKEEEAPSVEDKPTPVKETAPATTEEVAPVKETIKEFKEPAGGILAKIGIPTQEVTP</sequence>
<feature type="compositionally biased region" description="Low complexity" evidence="1">
    <location>
        <begin position="265"/>
        <end position="281"/>
    </location>
</feature>
<feature type="compositionally biased region" description="Polar residues" evidence="1">
    <location>
        <begin position="26"/>
        <end position="41"/>
    </location>
</feature>
<dbReference type="Proteomes" id="UP000777438">
    <property type="component" value="Unassembled WGS sequence"/>
</dbReference>
<feature type="compositionally biased region" description="Polar residues" evidence="1">
    <location>
        <begin position="499"/>
        <end position="511"/>
    </location>
</feature>
<feature type="compositionally biased region" description="Basic and acidic residues" evidence="1">
    <location>
        <begin position="386"/>
        <end position="397"/>
    </location>
</feature>
<feature type="compositionally biased region" description="Basic and acidic residues" evidence="1">
    <location>
        <begin position="100"/>
        <end position="113"/>
    </location>
</feature>
<reference evidence="2 3" key="1">
    <citation type="journal article" date="2021" name="Nat. Commun.">
        <title>Genetic determinants of endophytism in the Arabidopsis root mycobiome.</title>
        <authorList>
            <person name="Mesny F."/>
            <person name="Miyauchi S."/>
            <person name="Thiergart T."/>
            <person name="Pickel B."/>
            <person name="Atanasova L."/>
            <person name="Karlsson M."/>
            <person name="Huettel B."/>
            <person name="Barry K.W."/>
            <person name="Haridas S."/>
            <person name="Chen C."/>
            <person name="Bauer D."/>
            <person name="Andreopoulos W."/>
            <person name="Pangilinan J."/>
            <person name="LaButti K."/>
            <person name="Riley R."/>
            <person name="Lipzen A."/>
            <person name="Clum A."/>
            <person name="Drula E."/>
            <person name="Henrissat B."/>
            <person name="Kohler A."/>
            <person name="Grigoriev I.V."/>
            <person name="Martin F.M."/>
            <person name="Hacquard S."/>
        </authorList>
    </citation>
    <scope>NUCLEOTIDE SEQUENCE [LARGE SCALE GENOMIC DNA]</scope>
    <source>
        <strain evidence="2 3">MPI-CAGE-CH-0241</strain>
    </source>
</reference>
<dbReference type="EMBL" id="JAGPYM010000017">
    <property type="protein sequence ID" value="KAH6885963.1"/>
    <property type="molecule type" value="Genomic_DNA"/>
</dbReference>
<organism evidence="2 3">
    <name type="scientific">Thelonectria olida</name>
    <dbReference type="NCBI Taxonomy" id="1576542"/>
    <lineage>
        <taxon>Eukaryota</taxon>
        <taxon>Fungi</taxon>
        <taxon>Dikarya</taxon>
        <taxon>Ascomycota</taxon>
        <taxon>Pezizomycotina</taxon>
        <taxon>Sordariomycetes</taxon>
        <taxon>Hypocreomycetidae</taxon>
        <taxon>Hypocreales</taxon>
        <taxon>Nectriaceae</taxon>
        <taxon>Thelonectria</taxon>
    </lineage>
</organism>